<name>A0A2D4DPT3_STRCB</name>
<accession>A0A2D4DPT3</accession>
<protein>
    <submittedName>
        <fullName evidence="1">Uncharacterized protein</fullName>
    </submittedName>
</protein>
<organism evidence="1 2">
    <name type="scientific">Streptococcus canis</name>
    <dbReference type="NCBI Taxonomy" id="1329"/>
    <lineage>
        <taxon>Bacteria</taxon>
        <taxon>Bacillati</taxon>
        <taxon>Bacillota</taxon>
        <taxon>Bacilli</taxon>
        <taxon>Lactobacillales</taxon>
        <taxon>Streptococcaceae</taxon>
        <taxon>Streptococcus</taxon>
    </lineage>
</organism>
<sequence>MITITFEADKNRSVAHQESAEIGECTFLHNDDLWVINHTLVDEAYQGQGIARQLVDKVASEARKAGKKLAATCPYAIGLFERTNDYDDLLSD</sequence>
<dbReference type="GeneID" id="49628537"/>
<dbReference type="AlphaFoldDB" id="A0A2D4DPT3"/>
<dbReference type="InterPro" id="IPR000182">
    <property type="entry name" value="GNAT_dom"/>
</dbReference>
<dbReference type="Pfam" id="PF14542">
    <property type="entry name" value="Acetyltransf_CG"/>
    <property type="match status" value="1"/>
</dbReference>
<dbReference type="InterPro" id="IPR016181">
    <property type="entry name" value="Acyl_CoA_acyltransferase"/>
</dbReference>
<dbReference type="OrthoDB" id="9793389at2"/>
<dbReference type="GO" id="GO:0016747">
    <property type="term" value="F:acyltransferase activity, transferring groups other than amino-acyl groups"/>
    <property type="evidence" value="ECO:0007669"/>
    <property type="project" value="InterPro"/>
</dbReference>
<dbReference type="EMBL" id="UXEP01000003">
    <property type="protein sequence ID" value="VDC41770.1"/>
    <property type="molecule type" value="Genomic_DNA"/>
</dbReference>
<evidence type="ECO:0000313" key="1">
    <source>
        <dbReference type="EMBL" id="VDC41770.1"/>
    </source>
</evidence>
<dbReference type="PROSITE" id="PS51729">
    <property type="entry name" value="GNAT_YJDJ"/>
    <property type="match status" value="1"/>
</dbReference>
<keyword evidence="2" id="KW-1185">Reference proteome</keyword>
<gene>
    <name evidence="1" type="ORF">FMV2238Y02_02130</name>
</gene>
<dbReference type="CDD" id="cd04301">
    <property type="entry name" value="NAT_SF"/>
    <property type="match status" value="1"/>
</dbReference>
<dbReference type="Proteomes" id="UP000280759">
    <property type="component" value="Unassembled WGS sequence"/>
</dbReference>
<dbReference type="RefSeq" id="WP_003045642.1">
    <property type="nucleotide sequence ID" value="NZ_BEWZ01000009.1"/>
</dbReference>
<evidence type="ECO:0000313" key="2">
    <source>
        <dbReference type="Proteomes" id="UP000280759"/>
    </source>
</evidence>
<reference evidence="1 2" key="1">
    <citation type="submission" date="2018-10" db="EMBL/GenBank/DDBJ databases">
        <authorList>
            <consortium name="Molecular Microbiology and Infection Unit (UMMI)"/>
            <person name="Machado M."/>
        </authorList>
    </citation>
    <scope>NUCLEOTIDE SEQUENCE [LARGE SCALE GENOMIC DNA]</scope>
    <source>
        <strain evidence="1">FMV2238.02</strain>
    </source>
</reference>
<proteinExistence type="predicted"/>
<dbReference type="Gene3D" id="3.40.630.30">
    <property type="match status" value="1"/>
</dbReference>
<dbReference type="SUPFAM" id="SSF55729">
    <property type="entry name" value="Acyl-CoA N-acyltransferases (Nat)"/>
    <property type="match status" value="1"/>
</dbReference>
<dbReference type="PROSITE" id="PS51186">
    <property type="entry name" value="GNAT"/>
    <property type="match status" value="1"/>
</dbReference>
<dbReference type="InterPro" id="IPR031165">
    <property type="entry name" value="GNAT_YJDJ"/>
</dbReference>